<dbReference type="Proteomes" id="UP001597327">
    <property type="component" value="Unassembled WGS sequence"/>
</dbReference>
<keyword evidence="4" id="KW-1185">Reference proteome</keyword>
<gene>
    <name evidence="3" type="ORF">ACFSC7_12915</name>
</gene>
<dbReference type="Pfam" id="PF20089">
    <property type="entry name" value="DUF6481"/>
    <property type="match status" value="1"/>
</dbReference>
<comment type="caution">
    <text evidence="3">The sequence shown here is derived from an EMBL/GenBank/DDBJ whole genome shotgun (WGS) entry which is preliminary data.</text>
</comment>
<feature type="coiled-coil region" evidence="1">
    <location>
        <begin position="40"/>
        <end position="74"/>
    </location>
</feature>
<feature type="region of interest" description="Disordered" evidence="2">
    <location>
        <begin position="103"/>
        <end position="126"/>
    </location>
</feature>
<sequence length="126" mass="14234">MKRTTNNAHSERRSTAAHAKAALVKAFHAAREAAEPHREARQAERLLVAEAREQRRAEREQVRLDEQNRAAAEEAAREAAVAAAARAEFEARELANKTRAERVLKDEADRKAARDLRYANRKARQA</sequence>
<evidence type="ECO:0000256" key="1">
    <source>
        <dbReference type="SAM" id="Coils"/>
    </source>
</evidence>
<name>A0ABW4JZ50_9HYPH</name>
<feature type="compositionally biased region" description="Basic and acidic residues" evidence="2">
    <location>
        <begin position="103"/>
        <end position="118"/>
    </location>
</feature>
<organism evidence="3 4">
    <name type="scientific">Roseibium aestuarii</name>
    <dbReference type="NCBI Taxonomy" id="2600299"/>
    <lineage>
        <taxon>Bacteria</taxon>
        <taxon>Pseudomonadati</taxon>
        <taxon>Pseudomonadota</taxon>
        <taxon>Alphaproteobacteria</taxon>
        <taxon>Hyphomicrobiales</taxon>
        <taxon>Stappiaceae</taxon>
        <taxon>Roseibium</taxon>
    </lineage>
</organism>
<dbReference type="RefSeq" id="WP_149892700.1">
    <property type="nucleotide sequence ID" value="NZ_JBHUFA010000004.1"/>
</dbReference>
<accession>A0ABW4JZ50</accession>
<protein>
    <submittedName>
        <fullName evidence="3">DUF6481 family protein</fullName>
    </submittedName>
</protein>
<evidence type="ECO:0000256" key="2">
    <source>
        <dbReference type="SAM" id="MobiDB-lite"/>
    </source>
</evidence>
<dbReference type="InterPro" id="IPR045510">
    <property type="entry name" value="DUF6481"/>
</dbReference>
<reference evidence="4" key="1">
    <citation type="journal article" date="2019" name="Int. J. Syst. Evol. Microbiol.">
        <title>The Global Catalogue of Microorganisms (GCM) 10K type strain sequencing project: providing services to taxonomists for standard genome sequencing and annotation.</title>
        <authorList>
            <consortium name="The Broad Institute Genomics Platform"/>
            <consortium name="The Broad Institute Genome Sequencing Center for Infectious Disease"/>
            <person name="Wu L."/>
            <person name="Ma J."/>
        </authorList>
    </citation>
    <scope>NUCLEOTIDE SEQUENCE [LARGE SCALE GENOMIC DNA]</scope>
    <source>
        <strain evidence="4">JCM 3369</strain>
    </source>
</reference>
<dbReference type="EMBL" id="JBHUFA010000004">
    <property type="protein sequence ID" value="MFD1696423.1"/>
    <property type="molecule type" value="Genomic_DNA"/>
</dbReference>
<keyword evidence="1" id="KW-0175">Coiled coil</keyword>
<evidence type="ECO:0000313" key="3">
    <source>
        <dbReference type="EMBL" id="MFD1696423.1"/>
    </source>
</evidence>
<proteinExistence type="predicted"/>
<evidence type="ECO:0000313" key="4">
    <source>
        <dbReference type="Proteomes" id="UP001597327"/>
    </source>
</evidence>